<dbReference type="EMBL" id="LJZR01000018">
    <property type="protein sequence ID" value="KPQ34629.1"/>
    <property type="molecule type" value="Genomic_DNA"/>
</dbReference>
<name>A0A0P7ZIZ6_9CYAN</name>
<evidence type="ECO:0000313" key="2">
    <source>
        <dbReference type="EMBL" id="KPQ34629.1"/>
    </source>
</evidence>
<feature type="signal peptide" evidence="1">
    <location>
        <begin position="1"/>
        <end position="33"/>
    </location>
</feature>
<organism evidence="2 3">
    <name type="scientific">Phormidesmis priestleyi Ana</name>
    <dbReference type="NCBI Taxonomy" id="1666911"/>
    <lineage>
        <taxon>Bacteria</taxon>
        <taxon>Bacillati</taxon>
        <taxon>Cyanobacteriota</taxon>
        <taxon>Cyanophyceae</taxon>
        <taxon>Leptolyngbyales</taxon>
        <taxon>Leptolyngbyaceae</taxon>
        <taxon>Phormidesmis</taxon>
    </lineage>
</organism>
<feature type="chain" id="PRO_5006147210" evidence="1">
    <location>
        <begin position="34"/>
        <end position="174"/>
    </location>
</feature>
<accession>A0A0P7ZIZ6</accession>
<dbReference type="AlphaFoldDB" id="A0A0P7ZIZ6"/>
<dbReference type="STRING" id="1666911.HLUCCA11_14040"/>
<reference evidence="2 3" key="1">
    <citation type="submission" date="2015-09" db="EMBL/GenBank/DDBJ databases">
        <title>Identification and resolution of microdiversity through metagenomic sequencing of parallel consortia.</title>
        <authorList>
            <person name="Nelson W.C."/>
            <person name="Romine M.F."/>
            <person name="Lindemann S.R."/>
        </authorList>
    </citation>
    <scope>NUCLEOTIDE SEQUENCE [LARGE SCALE GENOMIC DNA]</scope>
    <source>
        <strain evidence="2">Ana</strain>
    </source>
</reference>
<comment type="caution">
    <text evidence="2">The sequence shown here is derived from an EMBL/GenBank/DDBJ whole genome shotgun (WGS) entry which is preliminary data.</text>
</comment>
<proteinExistence type="predicted"/>
<keyword evidence="1" id="KW-0732">Signal</keyword>
<evidence type="ECO:0000256" key="1">
    <source>
        <dbReference type="SAM" id="SignalP"/>
    </source>
</evidence>
<protein>
    <submittedName>
        <fullName evidence="2">Uncharacterized protein</fullName>
    </submittedName>
</protein>
<evidence type="ECO:0000313" key="3">
    <source>
        <dbReference type="Proteomes" id="UP000050465"/>
    </source>
</evidence>
<dbReference type="Proteomes" id="UP000050465">
    <property type="component" value="Unassembled WGS sequence"/>
</dbReference>
<gene>
    <name evidence="2" type="ORF">HLUCCA11_14040</name>
</gene>
<sequence>MSLSIIYHQSTKSALRVFWSSCLVAIASTVAIATTARPFEPPAALLAKGAVYASELNLSGLTLYTTESEIYSILGPPKSREVGPTAYINEILYYGGVSIAVANGQVWDIIATSPKFCTPSGVCPGDSLSLAFDILGPTEIIGTEAVYTAPSMGSCALSLGLAGDTVSQIKLACE</sequence>